<dbReference type="InterPro" id="IPR013783">
    <property type="entry name" value="Ig-like_fold"/>
</dbReference>
<evidence type="ECO:0000256" key="4">
    <source>
        <dbReference type="ARBA" id="ARBA00022475"/>
    </source>
</evidence>
<dbReference type="InterPro" id="IPR008969">
    <property type="entry name" value="CarboxyPept-like_regulatory"/>
</dbReference>
<comment type="subcellular location">
    <subcellularLocation>
        <location evidence="1">Cell membrane</location>
        <topology evidence="1">Multi-pass membrane protein</topology>
    </subcellularLocation>
</comment>
<dbReference type="InterPro" id="IPR020846">
    <property type="entry name" value="MFS_dom"/>
</dbReference>
<dbReference type="Gene3D" id="1.20.1250.20">
    <property type="entry name" value="MFS general substrate transporter like domains"/>
    <property type="match status" value="1"/>
</dbReference>
<evidence type="ECO:0000256" key="6">
    <source>
        <dbReference type="ARBA" id="ARBA00022989"/>
    </source>
</evidence>
<feature type="transmembrane region" description="Helical" evidence="8">
    <location>
        <begin position="252"/>
        <end position="270"/>
    </location>
</feature>
<dbReference type="PROSITE" id="PS50850">
    <property type="entry name" value="MFS"/>
    <property type="match status" value="1"/>
</dbReference>
<evidence type="ECO:0000256" key="5">
    <source>
        <dbReference type="ARBA" id="ARBA00022692"/>
    </source>
</evidence>
<dbReference type="InterPro" id="IPR036259">
    <property type="entry name" value="MFS_trans_sf"/>
</dbReference>
<keyword evidence="6 8" id="KW-1133">Transmembrane helix</keyword>
<evidence type="ECO:0000259" key="9">
    <source>
        <dbReference type="PROSITE" id="PS50850"/>
    </source>
</evidence>
<dbReference type="InterPro" id="IPR011701">
    <property type="entry name" value="MFS"/>
</dbReference>
<comment type="caution">
    <text evidence="10">The sequence shown here is derived from an EMBL/GenBank/DDBJ whole genome shotgun (WGS) entry which is preliminary data.</text>
</comment>
<reference evidence="10 11" key="1">
    <citation type="submission" date="2018-09" db="EMBL/GenBank/DDBJ databases">
        <title>YIM PH21274 draft genome.</title>
        <authorList>
            <person name="Miao C."/>
        </authorList>
    </citation>
    <scope>NUCLEOTIDE SEQUENCE [LARGE SCALE GENOMIC DNA]</scope>
    <source>
        <strain evidence="10 11">YIM PH 21724</strain>
    </source>
</reference>
<feature type="transmembrane region" description="Helical" evidence="8">
    <location>
        <begin position="157"/>
        <end position="176"/>
    </location>
</feature>
<feature type="transmembrane region" description="Helical" evidence="8">
    <location>
        <begin position="385"/>
        <end position="406"/>
    </location>
</feature>
<evidence type="ECO:0000256" key="1">
    <source>
        <dbReference type="ARBA" id="ARBA00004651"/>
    </source>
</evidence>
<evidence type="ECO:0000313" key="10">
    <source>
        <dbReference type="EMBL" id="RJO79275.1"/>
    </source>
</evidence>
<keyword evidence="11" id="KW-1185">Reference proteome</keyword>
<dbReference type="FunFam" id="1.20.1720.10:FF:000004">
    <property type="entry name" value="EmrB/QacA family drug resistance transporter"/>
    <property type="match status" value="1"/>
</dbReference>
<organism evidence="10 11">
    <name type="scientific">Nocardia panacis</name>
    <dbReference type="NCBI Taxonomy" id="2340916"/>
    <lineage>
        <taxon>Bacteria</taxon>
        <taxon>Bacillati</taxon>
        <taxon>Actinomycetota</taxon>
        <taxon>Actinomycetes</taxon>
        <taxon>Mycobacteriales</taxon>
        <taxon>Nocardiaceae</taxon>
        <taxon>Nocardia</taxon>
    </lineage>
</organism>
<keyword evidence="7 8" id="KW-0472">Membrane</keyword>
<dbReference type="NCBIfam" id="TIGR00711">
    <property type="entry name" value="efflux_EmrB"/>
    <property type="match status" value="1"/>
</dbReference>
<dbReference type="EMBL" id="QZFU01000010">
    <property type="protein sequence ID" value="RJO79275.1"/>
    <property type="molecule type" value="Genomic_DNA"/>
</dbReference>
<comment type="similarity">
    <text evidence="2">Belongs to the major facilitator superfamily. TCR/Tet family.</text>
</comment>
<evidence type="ECO:0000313" key="11">
    <source>
        <dbReference type="Proteomes" id="UP000266677"/>
    </source>
</evidence>
<dbReference type="Pfam" id="PF07690">
    <property type="entry name" value="MFS_1"/>
    <property type="match status" value="1"/>
</dbReference>
<dbReference type="AlphaFoldDB" id="A0A3A4KT14"/>
<evidence type="ECO:0000256" key="3">
    <source>
        <dbReference type="ARBA" id="ARBA00022448"/>
    </source>
</evidence>
<feature type="transmembrane region" description="Helical" evidence="8">
    <location>
        <begin position="221"/>
        <end position="240"/>
    </location>
</feature>
<dbReference type="OrthoDB" id="7375466at2"/>
<dbReference type="CDD" id="cd17502">
    <property type="entry name" value="MFS_Azr1_MDR_like"/>
    <property type="match status" value="1"/>
</dbReference>
<evidence type="ECO:0000256" key="7">
    <source>
        <dbReference type="ARBA" id="ARBA00023136"/>
    </source>
</evidence>
<keyword evidence="4" id="KW-1003">Cell membrane</keyword>
<dbReference type="GO" id="GO:0005886">
    <property type="term" value="C:plasma membrane"/>
    <property type="evidence" value="ECO:0007669"/>
    <property type="project" value="UniProtKB-SubCell"/>
</dbReference>
<dbReference type="GO" id="GO:0005975">
    <property type="term" value="P:carbohydrate metabolic process"/>
    <property type="evidence" value="ECO:0007669"/>
    <property type="project" value="UniProtKB-ARBA"/>
</dbReference>
<dbReference type="GO" id="GO:0022857">
    <property type="term" value="F:transmembrane transporter activity"/>
    <property type="evidence" value="ECO:0007669"/>
    <property type="project" value="InterPro"/>
</dbReference>
<feature type="transmembrane region" description="Helical" evidence="8">
    <location>
        <begin position="188"/>
        <end position="209"/>
    </location>
</feature>
<feature type="transmembrane region" description="Helical" evidence="8">
    <location>
        <begin position="427"/>
        <end position="445"/>
    </location>
</feature>
<proteinExistence type="inferred from homology"/>
<dbReference type="Gene3D" id="1.20.1720.10">
    <property type="entry name" value="Multidrug resistance protein D"/>
    <property type="match status" value="1"/>
</dbReference>
<feature type="transmembrane region" description="Helical" evidence="8">
    <location>
        <begin position="494"/>
        <end position="516"/>
    </location>
</feature>
<dbReference type="InterPro" id="IPR004638">
    <property type="entry name" value="EmrB-like"/>
</dbReference>
<protein>
    <submittedName>
        <fullName evidence="10">MFS transporter</fullName>
    </submittedName>
</protein>
<gene>
    <name evidence="10" type="ORF">D5S18_02790</name>
</gene>
<dbReference type="Gene3D" id="2.60.40.1120">
    <property type="entry name" value="Carboxypeptidase-like, regulatory domain"/>
    <property type="match status" value="2"/>
</dbReference>
<evidence type="ECO:0000256" key="2">
    <source>
        <dbReference type="ARBA" id="ARBA00007520"/>
    </source>
</evidence>
<feature type="transmembrane region" description="Helical" evidence="8">
    <location>
        <begin position="28"/>
        <end position="54"/>
    </location>
</feature>
<feature type="transmembrane region" description="Helical" evidence="8">
    <location>
        <begin position="354"/>
        <end position="373"/>
    </location>
</feature>
<accession>A0A3A4KT14</accession>
<name>A0A3A4KT14_9NOCA</name>
<dbReference type="Proteomes" id="UP000266677">
    <property type="component" value="Unassembled WGS sequence"/>
</dbReference>
<feature type="transmembrane region" description="Helical" evidence="8">
    <location>
        <begin position="96"/>
        <end position="119"/>
    </location>
</feature>
<dbReference type="RefSeq" id="WP_120037643.1">
    <property type="nucleotide sequence ID" value="NZ_QZFU01000010.1"/>
</dbReference>
<dbReference type="PANTHER" id="PTHR23501:SF197">
    <property type="entry name" value="COMD"/>
    <property type="match status" value="1"/>
</dbReference>
<keyword evidence="5 8" id="KW-0812">Transmembrane</keyword>
<feature type="domain" description="Major facilitator superfamily (MFS) profile" evidence="9">
    <location>
        <begin position="31"/>
        <end position="521"/>
    </location>
</feature>
<dbReference type="Pfam" id="PF13620">
    <property type="entry name" value="CarboxypepD_reg"/>
    <property type="match status" value="3"/>
</dbReference>
<evidence type="ECO:0000256" key="8">
    <source>
        <dbReference type="SAM" id="Phobius"/>
    </source>
</evidence>
<keyword evidence="3" id="KW-0813">Transport</keyword>
<dbReference type="SUPFAM" id="SSF49464">
    <property type="entry name" value="Carboxypeptidase regulatory domain-like"/>
    <property type="match status" value="1"/>
</dbReference>
<dbReference type="Gene3D" id="2.60.40.10">
    <property type="entry name" value="Immunoglobulins"/>
    <property type="match status" value="1"/>
</dbReference>
<feature type="transmembrane region" description="Helical" evidence="8">
    <location>
        <begin position="327"/>
        <end position="347"/>
    </location>
</feature>
<dbReference type="PANTHER" id="PTHR23501">
    <property type="entry name" value="MAJOR FACILITATOR SUPERFAMILY"/>
    <property type="match status" value="1"/>
</dbReference>
<dbReference type="SUPFAM" id="SSF103473">
    <property type="entry name" value="MFS general substrate transporter"/>
    <property type="match status" value="1"/>
</dbReference>
<dbReference type="SUPFAM" id="SSF49478">
    <property type="entry name" value="Cna protein B-type domain"/>
    <property type="match status" value="2"/>
</dbReference>
<sequence length="800" mass="83944">MTNTTTLAPESPPDQHRGSSAALSHRQILTILSGLLLGIFLAALDQNIVGVAIVRIANSLHGFDEQAWATTAYLITATISTPLYGKLADIYGRKPWYLLAIGVFVLGSIACTFATSMYQLAGFRAIQGLGAGGLMSLAFTIIGDLVPPRESVRYQGYFMIVFGGATVLGPVLGGFFSGLDLLWGLEGWRWVFLVNVPIGLLALLVVARVLNVPHLRQDHRVDWFGALLLSIAVVPLLIVAEQGRAWGWRSDRALLCYGVALAGLVLFLLAEYVMKDAALIPLRLFRSSTFSVAIAGGTILGVAMFGAIVLVPLYFQVVRGYSPTKSGLLMLPLVLGIMVGGQAAGMVTKYTGRYKMMPIAGCFVIAGGAALFGRVHYDSPVLHSLLYQAVIGAGLGACMQTLILAAQNAGPRSDMGVSTAAATFFRQMGGTLGVAVFLTVLFNLLPHKIIAAFGGAPPPGFAAEHLDQLQRNTAGITELPAQLKIPVLTGFTDAISAVFYVAAAVAALAGVVLLFMRELPLQGEAPAAEFGTAVAEFTQEPVALEHSLSGSIRHEDGRPVPDAALTLIDKRGRQVSRGSGDGRGRYTIDAPENGSYVLIVSAHGHQPTAISVVAGPWPQHLDLTLMGAGQVSGTVRSAASGNPLQGATVTLTDPHGEVVGAAVTTEAGVYSCHGVVSGAYTMVAVADHMRPAAATLTVSDSGLHHDITLDPMAVLAGTAWAEGRSVPDVQIMLLDGGGDLTATAHTDDAGRYLVPDLPEGEYTVVARGYPPVTSRVTVTGGRATHDIRLGYGFEQQARGQ</sequence>
<feature type="transmembrane region" description="Helical" evidence="8">
    <location>
        <begin position="125"/>
        <end position="145"/>
    </location>
</feature>
<feature type="transmembrane region" description="Helical" evidence="8">
    <location>
        <begin position="290"/>
        <end position="315"/>
    </location>
</feature>